<dbReference type="Pfam" id="PF04413">
    <property type="entry name" value="Glycos_transf_N"/>
    <property type="match status" value="1"/>
</dbReference>
<protein>
    <recommendedName>
        <fullName evidence="3 7">3-deoxy-D-manno-octulosonic acid transferase</fullName>
        <shortName evidence="7">Kdo transferase</shortName>
        <ecNumber evidence="2 7">2.4.99.12</ecNumber>
    </recommendedName>
    <alternativeName>
        <fullName evidence="5 7">Lipid IV(A) 3-deoxy-D-manno-octulosonic acid transferase</fullName>
    </alternativeName>
</protein>
<accession>A0ABU7GY32</accession>
<organism evidence="9 10">
    <name type="scientific">Pedobacter flavus</name>
    <dbReference type="NCBI Taxonomy" id="3113906"/>
    <lineage>
        <taxon>Bacteria</taxon>
        <taxon>Pseudomonadati</taxon>
        <taxon>Bacteroidota</taxon>
        <taxon>Sphingobacteriia</taxon>
        <taxon>Sphingobacteriales</taxon>
        <taxon>Sphingobacteriaceae</taxon>
        <taxon>Pedobacter</taxon>
    </lineage>
</organism>
<evidence type="ECO:0000313" key="9">
    <source>
        <dbReference type="EMBL" id="MEE1883972.1"/>
    </source>
</evidence>
<dbReference type="EMBL" id="JAZDQU010000001">
    <property type="protein sequence ID" value="MEE1883972.1"/>
    <property type="molecule type" value="Genomic_DNA"/>
</dbReference>
<sequence>MLFIYNIAIFIYSQLLKLFSLFVPKAKLFVQGRKNLFKNIETALNTNQKTIWFHFASLGEFEQGRTVLEACKQHFTNHKIILTFFSPSGYEVRKNYNHADYIWYLPLDTSHNANKFINLIKPDFVVFTKYDFWYHYFNVLNHKKIPLYLIAGSFRNDQLFFKRYGNFYRNILKNINFFFLQNKTSESLLNSIGIVNTITTGDSRFDRVIENTKNASKNEIAEKFSNHHKVIVCGSTWPPDENILAEIAMDFPQLKFIIAPHEVHENNIKNIEAKFKSTVRYSSIINKKEDINNQQVLIIDNIGILSQLYQYAYLAYVGGGFETGLHNTQEPAAFSKSVIVGPHHAKFPEVGEMIALGACKSINSAKELKEILELNLLNEDTGKIAGEYIHQNGGATKIIMNYLKEKHPLI</sequence>
<proteinExistence type="inferred from homology"/>
<keyword evidence="7" id="KW-0472">Membrane</keyword>
<comment type="function">
    <text evidence="7">Involved in lipopolysaccharide (LPS) biosynthesis. Catalyzes the transfer of 3-deoxy-D-manno-octulosonate (Kdo) residue(s) from CMP-Kdo to lipid IV(A), the tetraacyldisaccharide-1,4'-bisphosphate precursor of lipid A.</text>
</comment>
<comment type="subcellular location">
    <subcellularLocation>
        <location evidence="7">Cell membrane</location>
    </subcellularLocation>
</comment>
<evidence type="ECO:0000256" key="4">
    <source>
        <dbReference type="ARBA" id="ARBA00022679"/>
    </source>
</evidence>
<dbReference type="InterPro" id="IPR007507">
    <property type="entry name" value="Glycos_transf_N"/>
</dbReference>
<dbReference type="PANTHER" id="PTHR42755:SF1">
    <property type="entry name" value="3-DEOXY-D-MANNO-OCTULOSONIC ACID TRANSFERASE, MITOCHONDRIAL-RELATED"/>
    <property type="match status" value="1"/>
</dbReference>
<evidence type="ECO:0000256" key="5">
    <source>
        <dbReference type="ARBA" id="ARBA00031445"/>
    </source>
</evidence>
<evidence type="ECO:0000256" key="3">
    <source>
        <dbReference type="ARBA" id="ARBA00019077"/>
    </source>
</evidence>
<keyword evidence="7" id="KW-0448">Lipopolysaccharide biosynthesis</keyword>
<dbReference type="Gene3D" id="3.40.50.2000">
    <property type="entry name" value="Glycogen Phosphorylase B"/>
    <property type="match status" value="1"/>
</dbReference>
<comment type="pathway">
    <text evidence="1 7">Bacterial outer membrane biogenesis; LPS core biosynthesis.</text>
</comment>
<dbReference type="EC" id="2.4.99.12" evidence="2 7"/>
<evidence type="ECO:0000256" key="1">
    <source>
        <dbReference type="ARBA" id="ARBA00004713"/>
    </source>
</evidence>
<dbReference type="PANTHER" id="PTHR42755">
    <property type="entry name" value="3-DEOXY-MANNO-OCTULOSONATE CYTIDYLYLTRANSFERASE"/>
    <property type="match status" value="1"/>
</dbReference>
<keyword evidence="4 7" id="KW-0808">Transferase</keyword>
<dbReference type="Gene3D" id="3.40.50.11720">
    <property type="entry name" value="3-Deoxy-D-manno-octulosonic-acid transferase, N-terminal domain"/>
    <property type="match status" value="1"/>
</dbReference>
<name>A0ABU7GY32_9SPHI</name>
<keyword evidence="7" id="KW-1003">Cell membrane</keyword>
<evidence type="ECO:0000313" key="10">
    <source>
        <dbReference type="Proteomes" id="UP001337681"/>
    </source>
</evidence>
<feature type="domain" description="3-deoxy-D-manno-octulosonic-acid transferase N-terminal" evidence="8">
    <location>
        <begin position="42"/>
        <end position="206"/>
    </location>
</feature>
<dbReference type="RefSeq" id="WP_330144896.1">
    <property type="nucleotide sequence ID" value="NZ_JAZDQU010000001.1"/>
</dbReference>
<dbReference type="InterPro" id="IPR038107">
    <property type="entry name" value="Glycos_transf_N_sf"/>
</dbReference>
<keyword evidence="10" id="KW-1185">Reference proteome</keyword>
<comment type="catalytic activity">
    <reaction evidence="6 7">
        <text>lipid IVA (E. coli) + CMP-3-deoxy-beta-D-manno-octulosonate = alpha-Kdo-(2-&gt;6)-lipid IVA (E. coli) + CMP + H(+)</text>
        <dbReference type="Rhea" id="RHEA:28066"/>
        <dbReference type="ChEBI" id="CHEBI:15378"/>
        <dbReference type="ChEBI" id="CHEBI:58603"/>
        <dbReference type="ChEBI" id="CHEBI:60364"/>
        <dbReference type="ChEBI" id="CHEBI:60377"/>
        <dbReference type="ChEBI" id="CHEBI:85987"/>
        <dbReference type="EC" id="2.4.99.12"/>
    </reaction>
</comment>
<dbReference type="Proteomes" id="UP001337681">
    <property type="component" value="Unassembled WGS sequence"/>
</dbReference>
<comment type="caution">
    <text evidence="9">The sequence shown here is derived from an EMBL/GenBank/DDBJ whole genome shotgun (WGS) entry which is preliminary data.</text>
</comment>
<comment type="similarity">
    <text evidence="7">Belongs to the glycosyltransferase group 1 family.</text>
</comment>
<evidence type="ECO:0000256" key="6">
    <source>
        <dbReference type="ARBA" id="ARBA00049183"/>
    </source>
</evidence>
<dbReference type="InterPro" id="IPR039901">
    <property type="entry name" value="Kdotransferase"/>
</dbReference>
<gene>
    <name evidence="9" type="ORF">VRU49_00945</name>
</gene>
<evidence type="ECO:0000256" key="2">
    <source>
        <dbReference type="ARBA" id="ARBA00012621"/>
    </source>
</evidence>
<reference evidence="9 10" key="1">
    <citation type="submission" date="2024-01" db="EMBL/GenBank/DDBJ databases">
        <title>Pedobacter sp. nov., isolated from oil-contaminated soil.</title>
        <authorList>
            <person name="Le N.T.T."/>
        </authorList>
    </citation>
    <scope>NUCLEOTIDE SEQUENCE [LARGE SCALE GENOMIC DNA]</scope>
    <source>
        <strain evidence="9 10">VNH31</strain>
    </source>
</reference>
<evidence type="ECO:0000259" key="8">
    <source>
        <dbReference type="Pfam" id="PF04413"/>
    </source>
</evidence>
<evidence type="ECO:0000256" key="7">
    <source>
        <dbReference type="RuleBase" id="RU365103"/>
    </source>
</evidence>